<protein>
    <submittedName>
        <fullName evidence="1">DUF3144 domain-containing protein</fullName>
    </submittedName>
</protein>
<dbReference type="InterPro" id="IPR021490">
    <property type="entry name" value="DUF3144"/>
</dbReference>
<comment type="caution">
    <text evidence="1">The sequence shown here is derived from an EMBL/GenBank/DDBJ whole genome shotgun (WGS) entry which is preliminary data.</text>
</comment>
<dbReference type="Proteomes" id="UP001595665">
    <property type="component" value="Unassembled WGS sequence"/>
</dbReference>
<dbReference type="Pfam" id="PF11342">
    <property type="entry name" value="DUF3144"/>
    <property type="match status" value="1"/>
</dbReference>
<sequence>MSNNTASPATSPEFWQRVDAVINLVNDQSEASSPSEAGASALFASARFNAFLVAQSTGSAENMALEKERALEYFTGQFREMMVANMDNFIENYAKFMQPNPQ</sequence>
<reference evidence="2" key="1">
    <citation type="journal article" date="2019" name="Int. J. Syst. Evol. Microbiol.">
        <title>The Global Catalogue of Microorganisms (GCM) 10K type strain sequencing project: providing services to taxonomists for standard genome sequencing and annotation.</title>
        <authorList>
            <consortium name="The Broad Institute Genomics Platform"/>
            <consortium name="The Broad Institute Genome Sequencing Center for Infectious Disease"/>
            <person name="Wu L."/>
            <person name="Ma J."/>
        </authorList>
    </citation>
    <scope>NUCLEOTIDE SEQUENCE [LARGE SCALE GENOMIC DNA]</scope>
    <source>
        <strain evidence="2">CCM 7480</strain>
    </source>
</reference>
<name>A0ABV7PFZ8_9BURK</name>
<dbReference type="Gene3D" id="1.10.287.3020">
    <property type="match status" value="1"/>
</dbReference>
<dbReference type="EMBL" id="JBHRVV010000001">
    <property type="protein sequence ID" value="MFC3458094.1"/>
    <property type="molecule type" value="Genomic_DNA"/>
</dbReference>
<evidence type="ECO:0000313" key="2">
    <source>
        <dbReference type="Proteomes" id="UP001595665"/>
    </source>
</evidence>
<keyword evidence="2" id="KW-1185">Reference proteome</keyword>
<gene>
    <name evidence="1" type="ORF">ACFOPH_07500</name>
</gene>
<proteinExistence type="predicted"/>
<organism evidence="1 2">
    <name type="scientific">Massilia haematophila</name>
    <dbReference type="NCBI Taxonomy" id="457923"/>
    <lineage>
        <taxon>Bacteria</taxon>
        <taxon>Pseudomonadati</taxon>
        <taxon>Pseudomonadota</taxon>
        <taxon>Betaproteobacteria</taxon>
        <taxon>Burkholderiales</taxon>
        <taxon>Oxalobacteraceae</taxon>
        <taxon>Telluria group</taxon>
        <taxon>Massilia</taxon>
    </lineage>
</organism>
<accession>A0ABV7PFZ8</accession>
<dbReference type="RefSeq" id="WP_312551854.1">
    <property type="nucleotide sequence ID" value="NZ_JBHRVV010000001.1"/>
</dbReference>
<evidence type="ECO:0000313" key="1">
    <source>
        <dbReference type="EMBL" id="MFC3458094.1"/>
    </source>
</evidence>